<dbReference type="AlphaFoldDB" id="A0A7I4YQT3"/>
<proteinExistence type="predicted"/>
<sequence length="304" mass="34836">MSSGEDGNVFDVIADYFLWFLRICSGVFNLIVAILLIKKRALLQKPYYWLILIFNTSIVILDGFMVVFRILINLLKQSFFTDIHELAYFATSIVLYFTSCLVFLIGLNRMAIFVNGKFHDKFSRRKTILICAFIAFITSVTAAACSSDIMKIVFVIPTSDSKEISSCMFSDRHIEDFFASLYLVTCGLFIATAMKLRKQGGDVVSRNTRMMLGKAERSMLRQSYFILTCALMNVVIRILRQFGAIDMLPYKQQHLIVSTAYDLSHIGIPLIVILSADFRQQFREKFSELHSQIRSVSRVWGFTM</sequence>
<keyword evidence="1" id="KW-0472">Membrane</keyword>
<dbReference type="SUPFAM" id="SSF81321">
    <property type="entry name" value="Family A G protein-coupled receptor-like"/>
    <property type="match status" value="1"/>
</dbReference>
<organism evidence="2 3">
    <name type="scientific">Haemonchus contortus</name>
    <name type="common">Barber pole worm</name>
    <dbReference type="NCBI Taxonomy" id="6289"/>
    <lineage>
        <taxon>Eukaryota</taxon>
        <taxon>Metazoa</taxon>
        <taxon>Ecdysozoa</taxon>
        <taxon>Nematoda</taxon>
        <taxon>Chromadorea</taxon>
        <taxon>Rhabditida</taxon>
        <taxon>Rhabditina</taxon>
        <taxon>Rhabditomorpha</taxon>
        <taxon>Strongyloidea</taxon>
        <taxon>Trichostrongylidae</taxon>
        <taxon>Haemonchus</taxon>
    </lineage>
</organism>
<dbReference type="Gene3D" id="1.20.1070.10">
    <property type="entry name" value="Rhodopsin 7-helix transmembrane proteins"/>
    <property type="match status" value="1"/>
</dbReference>
<keyword evidence="1" id="KW-0812">Transmembrane</keyword>
<dbReference type="OrthoDB" id="10543490at2759"/>
<dbReference type="Proteomes" id="UP000025227">
    <property type="component" value="Unplaced"/>
</dbReference>
<feature type="transmembrane region" description="Helical" evidence="1">
    <location>
        <begin position="86"/>
        <end position="107"/>
    </location>
</feature>
<dbReference type="WBParaSite" id="HCON_00125708-00001">
    <property type="protein sequence ID" value="HCON_00125708-00001"/>
    <property type="gene ID" value="HCON_00125708"/>
</dbReference>
<reference evidence="3" key="1">
    <citation type="submission" date="2020-12" db="UniProtKB">
        <authorList>
            <consortium name="WormBaseParasite"/>
        </authorList>
    </citation>
    <scope>IDENTIFICATION</scope>
    <source>
        <strain evidence="3">MHco3</strain>
    </source>
</reference>
<feature type="transmembrane region" description="Helical" evidence="1">
    <location>
        <begin position="224"/>
        <end position="243"/>
    </location>
</feature>
<evidence type="ECO:0000256" key="1">
    <source>
        <dbReference type="SAM" id="Phobius"/>
    </source>
</evidence>
<protein>
    <submittedName>
        <fullName evidence="3">Serpentine receptor class gamma</fullName>
    </submittedName>
</protein>
<feature type="transmembrane region" description="Helical" evidence="1">
    <location>
        <begin position="177"/>
        <end position="196"/>
    </location>
</feature>
<evidence type="ECO:0000313" key="2">
    <source>
        <dbReference type="Proteomes" id="UP000025227"/>
    </source>
</evidence>
<feature type="transmembrane region" description="Helical" evidence="1">
    <location>
        <begin position="255"/>
        <end position="276"/>
    </location>
</feature>
<feature type="transmembrane region" description="Helical" evidence="1">
    <location>
        <begin position="16"/>
        <end position="37"/>
    </location>
</feature>
<accession>A0A7I4YQT3</accession>
<evidence type="ECO:0000313" key="3">
    <source>
        <dbReference type="WBParaSite" id="HCON_00125708-00001"/>
    </source>
</evidence>
<name>A0A7I4YQT3_HAECO</name>
<keyword evidence="2" id="KW-1185">Reference proteome</keyword>
<feature type="transmembrane region" description="Helical" evidence="1">
    <location>
        <begin position="49"/>
        <end position="74"/>
    </location>
</feature>
<feature type="transmembrane region" description="Helical" evidence="1">
    <location>
        <begin position="128"/>
        <end position="157"/>
    </location>
</feature>
<keyword evidence="1" id="KW-1133">Transmembrane helix</keyword>